<reference evidence="6 7" key="1">
    <citation type="journal article" date="2021" name="J. Biosci. Bioeng.">
        <title>Identification and characterization of a chc gene cluster responsible for the aromatization pathway of cyclohexanecarboxylate degradation in Sinomonas cyclohexanicum ATCC 51369.</title>
        <authorList>
            <person name="Yamamoto T."/>
            <person name="Hasegawa Y."/>
            <person name="Lau P.C.K."/>
            <person name="Iwaki H."/>
        </authorList>
    </citation>
    <scope>NUCLEOTIDE SEQUENCE [LARGE SCALE GENOMIC DNA]</scope>
    <source>
        <strain evidence="6 7">ATCC 51369</strain>
    </source>
</reference>
<keyword evidence="2" id="KW-0285">Flavoprotein</keyword>
<dbReference type="InterPro" id="IPR027477">
    <property type="entry name" value="Succ_DH/fumarate_Rdtase_cat_sf"/>
</dbReference>
<evidence type="ECO:0000259" key="5">
    <source>
        <dbReference type="Pfam" id="PF00890"/>
    </source>
</evidence>
<keyword evidence="3" id="KW-0274">FAD</keyword>
<dbReference type="InterPro" id="IPR050315">
    <property type="entry name" value="FAD-oxidoreductase_2"/>
</dbReference>
<dbReference type="PANTHER" id="PTHR43400">
    <property type="entry name" value="FUMARATE REDUCTASE"/>
    <property type="match status" value="1"/>
</dbReference>
<dbReference type="Proteomes" id="UP001319861">
    <property type="component" value="Chromosome"/>
</dbReference>
<name>A0ABN6FE98_SINCY</name>
<organism evidence="6 7">
    <name type="scientific">Sinomonas cyclohexanicum</name>
    <name type="common">Corynebacterium cyclohexanicum</name>
    <dbReference type="NCBI Taxonomy" id="322009"/>
    <lineage>
        <taxon>Bacteria</taxon>
        <taxon>Bacillati</taxon>
        <taxon>Actinomycetota</taxon>
        <taxon>Actinomycetes</taxon>
        <taxon>Micrococcales</taxon>
        <taxon>Micrococcaceae</taxon>
        <taxon>Sinomonas</taxon>
    </lineage>
</organism>
<evidence type="ECO:0000256" key="2">
    <source>
        <dbReference type="ARBA" id="ARBA00022630"/>
    </source>
</evidence>
<accession>A0ABN6FE98</accession>
<keyword evidence="4" id="KW-0560">Oxidoreductase</keyword>
<dbReference type="PRINTS" id="PR00411">
    <property type="entry name" value="PNDRDTASEI"/>
</dbReference>
<dbReference type="Gene3D" id="3.50.50.60">
    <property type="entry name" value="FAD/NAD(P)-binding domain"/>
    <property type="match status" value="1"/>
</dbReference>
<feature type="domain" description="FAD-dependent oxidoreductase 2 FAD-binding" evidence="5">
    <location>
        <begin position="295"/>
        <end position="474"/>
    </location>
</feature>
<feature type="domain" description="FAD-dependent oxidoreductase 2 FAD-binding" evidence="5">
    <location>
        <begin position="6"/>
        <end position="248"/>
    </location>
</feature>
<evidence type="ECO:0000256" key="4">
    <source>
        <dbReference type="ARBA" id="ARBA00023002"/>
    </source>
</evidence>
<dbReference type="PANTHER" id="PTHR43400:SF10">
    <property type="entry name" value="3-OXOSTEROID 1-DEHYDROGENASE"/>
    <property type="match status" value="1"/>
</dbReference>
<dbReference type="Gene3D" id="3.90.700.10">
    <property type="entry name" value="Succinate dehydrogenase/fumarate reductase flavoprotein, catalytic domain"/>
    <property type="match status" value="1"/>
</dbReference>
<keyword evidence="7" id="KW-1185">Reference proteome</keyword>
<evidence type="ECO:0000313" key="7">
    <source>
        <dbReference type="Proteomes" id="UP001319861"/>
    </source>
</evidence>
<dbReference type="EMBL" id="AP024525">
    <property type="protein sequence ID" value="BCT75239.1"/>
    <property type="molecule type" value="Genomic_DNA"/>
</dbReference>
<sequence>MNTVSDVLIIGGGGSGLAAAISAATSGATVTVLEKCGQVGGSTGMSVGSFTAANTSYQYRAGVNDSIDLFIEDMKTANGADETRENDALRRVLAENAGPTIEWLSSIGVQFLGPTPEPPYEKPRMHNVLPNSKAYVTALARECGRRGVKIVTSARVEKLLRNSAGEVIGARANGSDYLGRRGVILATGDYSAAADMKRAYVGEAAAKVPAVNPNNTGDGFRLGGDAGGVMLQMDRLYEGLRFAPAALPDPIKLLPSHPAVSRALRFVVERLPQRLLAIVLRGALTSWVGPNNTMYAAGAILVDRSGKRVANEDSDKDLARGVAAGTNQAYMVFDSALARKFSAWPNPVSTFPGVAYAYVQDYKSYRPDMYHEGATLEELAAKTGIDPQGLARTVETFRGYTSTGRDPEFGRTRFGSGIGDGPYYALGPMNAYITLADGGLAVDTSLRVTDNGGAPIPGLWAAGSTGQGGLQLLNHGLHIGWAMVSGRIAGRNVAHAAPRENLSPAGDTSSVLGLPLEQLEVIR</sequence>
<dbReference type="SUPFAM" id="SSF56425">
    <property type="entry name" value="Succinate dehydrogenase/fumarate reductase flavoprotein, catalytic domain"/>
    <property type="match status" value="1"/>
</dbReference>
<dbReference type="Pfam" id="PF00890">
    <property type="entry name" value="FAD_binding_2"/>
    <property type="match status" value="2"/>
</dbReference>
<dbReference type="SUPFAM" id="SSF51905">
    <property type="entry name" value="FAD/NAD(P)-binding domain"/>
    <property type="match status" value="1"/>
</dbReference>
<evidence type="ECO:0000256" key="1">
    <source>
        <dbReference type="ARBA" id="ARBA00001974"/>
    </source>
</evidence>
<dbReference type="RefSeq" id="WP_229232003.1">
    <property type="nucleotide sequence ID" value="NZ_AP024525.1"/>
</dbReference>
<proteinExistence type="predicted"/>
<comment type="cofactor">
    <cofactor evidence="1">
        <name>FAD</name>
        <dbReference type="ChEBI" id="CHEBI:57692"/>
    </cofactor>
</comment>
<evidence type="ECO:0000313" key="6">
    <source>
        <dbReference type="EMBL" id="BCT75239.1"/>
    </source>
</evidence>
<dbReference type="InterPro" id="IPR003953">
    <property type="entry name" value="FAD-dep_OxRdtase_2_FAD-bd"/>
</dbReference>
<gene>
    <name evidence="6" type="ORF">SCMU_10810</name>
</gene>
<evidence type="ECO:0000256" key="3">
    <source>
        <dbReference type="ARBA" id="ARBA00022827"/>
    </source>
</evidence>
<dbReference type="InterPro" id="IPR036188">
    <property type="entry name" value="FAD/NAD-bd_sf"/>
</dbReference>
<protein>
    <recommendedName>
        <fullName evidence="5">FAD-dependent oxidoreductase 2 FAD-binding domain-containing protein</fullName>
    </recommendedName>
</protein>